<keyword evidence="1" id="KW-0479">Metal-binding</keyword>
<evidence type="ECO:0000256" key="5">
    <source>
        <dbReference type="PROSITE-ProRule" id="PRU00042"/>
    </source>
</evidence>
<dbReference type="Gene3D" id="3.30.160.60">
    <property type="entry name" value="Classic Zinc Finger"/>
    <property type="match status" value="2"/>
</dbReference>
<keyword evidence="2" id="KW-0677">Repeat</keyword>
<dbReference type="InterPro" id="IPR013087">
    <property type="entry name" value="Znf_C2H2_type"/>
</dbReference>
<evidence type="ECO:0000256" key="1">
    <source>
        <dbReference type="ARBA" id="ARBA00022723"/>
    </source>
</evidence>
<dbReference type="PANTHER" id="PTHR24379:SF121">
    <property type="entry name" value="C2H2-TYPE DOMAIN-CONTAINING PROTEIN"/>
    <property type="match status" value="1"/>
</dbReference>
<protein>
    <recommendedName>
        <fullName evidence="6">C2H2-type domain-containing protein</fullName>
    </recommendedName>
</protein>
<keyword evidence="4" id="KW-0862">Zinc</keyword>
<evidence type="ECO:0000313" key="7">
    <source>
        <dbReference type="EMBL" id="KAL2830135.1"/>
    </source>
</evidence>
<name>A0ABR4IQV5_9EURO</name>
<keyword evidence="3 5" id="KW-0863">Zinc-finger</keyword>
<dbReference type="PANTHER" id="PTHR24379">
    <property type="entry name" value="KRAB AND ZINC FINGER DOMAIN-CONTAINING"/>
    <property type="match status" value="1"/>
</dbReference>
<dbReference type="PROSITE" id="PS00028">
    <property type="entry name" value="ZINC_FINGER_C2H2_1"/>
    <property type="match status" value="1"/>
</dbReference>
<sequence>MDLGPYLAFDGVNYICTICERTFSSETALYAHCRSTSRHSWCERCSRVFISLQARNSHLQGSKKHYICPKCPHVQDFKAFQELQDHLVESHYFCPDCKLYYSSFDKLQEHDIARHHLCITCGDYFANKNNLQMHQQKHQPRTMECYGCYRCFKTISGVLIHLESGSCVSEVTEEELDDIARECYQSGKYIYTGFEGGEWLYRCPSCDYTFAKLSALYQHAEDVLLCSSLLSGDGCLAKLARFIARSLQ</sequence>
<evidence type="ECO:0000256" key="2">
    <source>
        <dbReference type="ARBA" id="ARBA00022737"/>
    </source>
</evidence>
<proteinExistence type="predicted"/>
<evidence type="ECO:0000256" key="4">
    <source>
        <dbReference type="ARBA" id="ARBA00022833"/>
    </source>
</evidence>
<dbReference type="PROSITE" id="PS50157">
    <property type="entry name" value="ZINC_FINGER_C2H2_2"/>
    <property type="match status" value="2"/>
</dbReference>
<organism evidence="7 8">
    <name type="scientific">Aspergillus pseudoustus</name>
    <dbReference type="NCBI Taxonomy" id="1810923"/>
    <lineage>
        <taxon>Eukaryota</taxon>
        <taxon>Fungi</taxon>
        <taxon>Dikarya</taxon>
        <taxon>Ascomycota</taxon>
        <taxon>Pezizomycotina</taxon>
        <taxon>Eurotiomycetes</taxon>
        <taxon>Eurotiomycetidae</taxon>
        <taxon>Eurotiales</taxon>
        <taxon>Aspergillaceae</taxon>
        <taxon>Aspergillus</taxon>
        <taxon>Aspergillus subgen. Nidulantes</taxon>
    </lineage>
</organism>
<keyword evidence="8" id="KW-1185">Reference proteome</keyword>
<evidence type="ECO:0000259" key="6">
    <source>
        <dbReference type="PROSITE" id="PS50157"/>
    </source>
</evidence>
<evidence type="ECO:0000256" key="3">
    <source>
        <dbReference type="ARBA" id="ARBA00022771"/>
    </source>
</evidence>
<dbReference type="Proteomes" id="UP001610446">
    <property type="component" value="Unassembled WGS sequence"/>
</dbReference>
<accession>A0ABR4IQV5</accession>
<gene>
    <name evidence="7" type="ORF">BJY01DRAFT_120863</name>
</gene>
<dbReference type="Pfam" id="PF12874">
    <property type="entry name" value="zf-met"/>
    <property type="match status" value="2"/>
</dbReference>
<dbReference type="SMART" id="SM00355">
    <property type="entry name" value="ZnF_C2H2"/>
    <property type="match status" value="6"/>
</dbReference>
<reference evidence="7 8" key="1">
    <citation type="submission" date="2024-07" db="EMBL/GenBank/DDBJ databases">
        <title>Section-level genome sequencing and comparative genomics of Aspergillus sections Usti and Cavernicolus.</title>
        <authorList>
            <consortium name="Lawrence Berkeley National Laboratory"/>
            <person name="Nybo J.L."/>
            <person name="Vesth T.C."/>
            <person name="Theobald S."/>
            <person name="Frisvad J.C."/>
            <person name="Larsen T.O."/>
            <person name="Kjaerboelling I."/>
            <person name="Rothschild-Mancinelli K."/>
            <person name="Lyhne E.K."/>
            <person name="Kogle M.E."/>
            <person name="Barry K."/>
            <person name="Clum A."/>
            <person name="Na H."/>
            <person name="Ledsgaard L."/>
            <person name="Lin J."/>
            <person name="Lipzen A."/>
            <person name="Kuo A."/>
            <person name="Riley R."/>
            <person name="Mondo S."/>
            <person name="Labutti K."/>
            <person name="Haridas S."/>
            <person name="Pangalinan J."/>
            <person name="Salamov A.A."/>
            <person name="Simmons B.A."/>
            <person name="Magnuson J.K."/>
            <person name="Chen J."/>
            <person name="Drula E."/>
            <person name="Henrissat B."/>
            <person name="Wiebenga A."/>
            <person name="Lubbers R.J."/>
            <person name="Gomes A.C."/>
            <person name="Makela M.R."/>
            <person name="Stajich J."/>
            <person name="Grigoriev I.V."/>
            <person name="Mortensen U.H."/>
            <person name="De Vries R.P."/>
            <person name="Baker S.E."/>
            <person name="Andersen M.R."/>
        </authorList>
    </citation>
    <scope>NUCLEOTIDE SEQUENCE [LARGE SCALE GENOMIC DNA]</scope>
    <source>
        <strain evidence="7 8">CBS 123904</strain>
    </source>
</reference>
<feature type="domain" description="C2H2-type" evidence="6">
    <location>
        <begin position="14"/>
        <end position="40"/>
    </location>
</feature>
<feature type="domain" description="C2H2-type" evidence="6">
    <location>
        <begin position="116"/>
        <end position="143"/>
    </location>
</feature>
<dbReference type="EMBL" id="JBFXLU010000313">
    <property type="protein sequence ID" value="KAL2830135.1"/>
    <property type="molecule type" value="Genomic_DNA"/>
</dbReference>
<evidence type="ECO:0000313" key="8">
    <source>
        <dbReference type="Proteomes" id="UP001610446"/>
    </source>
</evidence>
<comment type="caution">
    <text evidence="7">The sequence shown here is derived from an EMBL/GenBank/DDBJ whole genome shotgun (WGS) entry which is preliminary data.</text>
</comment>